<comment type="caution">
    <text evidence="1">The sequence shown here is derived from an EMBL/GenBank/DDBJ whole genome shotgun (WGS) entry which is preliminary data.</text>
</comment>
<name>A0ACC0TYK5_9AGAM</name>
<sequence>MTTCRCLRSHKPTWSCRALFLNIPRPFIYRRLRTLLNVSCFLCSVARYFCQVALPYRVKQAPMLHFAHGRLCAPKSRRHTCVCSASPTHCSARDVRRFRFPGSSACVAWTTADRCLRESSDERPSYLPLPQTRLVSYLALAPVDHCRAIAYSSSVFTTCPVLHNKCVKTSVEIFGEAPGRFVVRTSLPPCFGRHRFRSSHRLLSWVLWGIALAYARTTEHRDGCGHLAPVPSSPKCDVRPLAKMAVPRGRASSGQSCA</sequence>
<gene>
    <name evidence="1" type="ORF">F5148DRAFT_512655</name>
</gene>
<evidence type="ECO:0000313" key="2">
    <source>
        <dbReference type="Proteomes" id="UP001207468"/>
    </source>
</evidence>
<accession>A0ACC0TYK5</accession>
<reference evidence="1" key="1">
    <citation type="submission" date="2021-03" db="EMBL/GenBank/DDBJ databases">
        <title>Evolutionary priming and transition to the ectomycorrhizal habit in an iconic lineage of mushroom-forming fungi: is preadaptation a requirement?</title>
        <authorList>
            <consortium name="DOE Joint Genome Institute"/>
            <person name="Looney B.P."/>
            <person name="Miyauchi S."/>
            <person name="Morin E."/>
            <person name="Drula E."/>
            <person name="Courty P.E."/>
            <person name="Chicoki N."/>
            <person name="Fauchery L."/>
            <person name="Kohler A."/>
            <person name="Kuo A."/>
            <person name="LaButti K."/>
            <person name="Pangilinan J."/>
            <person name="Lipzen A."/>
            <person name="Riley R."/>
            <person name="Andreopoulos W."/>
            <person name="He G."/>
            <person name="Johnson J."/>
            <person name="Barry K.W."/>
            <person name="Grigoriev I.V."/>
            <person name="Nagy L."/>
            <person name="Hibbett D."/>
            <person name="Henrissat B."/>
            <person name="Matheny P.B."/>
            <person name="Labbe J."/>
            <person name="Martin A.F."/>
        </authorList>
    </citation>
    <scope>NUCLEOTIDE SEQUENCE</scope>
    <source>
        <strain evidence="1">BPL698</strain>
    </source>
</reference>
<proteinExistence type="predicted"/>
<protein>
    <submittedName>
        <fullName evidence="1">Uncharacterized protein</fullName>
    </submittedName>
</protein>
<organism evidence="1 2">
    <name type="scientific">Russula earlei</name>
    <dbReference type="NCBI Taxonomy" id="71964"/>
    <lineage>
        <taxon>Eukaryota</taxon>
        <taxon>Fungi</taxon>
        <taxon>Dikarya</taxon>
        <taxon>Basidiomycota</taxon>
        <taxon>Agaricomycotina</taxon>
        <taxon>Agaricomycetes</taxon>
        <taxon>Russulales</taxon>
        <taxon>Russulaceae</taxon>
        <taxon>Russula</taxon>
    </lineage>
</organism>
<dbReference type="EMBL" id="JAGFNK010000340">
    <property type="protein sequence ID" value="KAI9452341.1"/>
    <property type="molecule type" value="Genomic_DNA"/>
</dbReference>
<keyword evidence="2" id="KW-1185">Reference proteome</keyword>
<dbReference type="Proteomes" id="UP001207468">
    <property type="component" value="Unassembled WGS sequence"/>
</dbReference>
<evidence type="ECO:0000313" key="1">
    <source>
        <dbReference type="EMBL" id="KAI9452341.1"/>
    </source>
</evidence>